<accession>A0A5C3KVJ0</accession>
<dbReference type="OrthoDB" id="2995911at2759"/>
<evidence type="ECO:0008006" key="3">
    <source>
        <dbReference type="Google" id="ProtNLM"/>
    </source>
</evidence>
<dbReference type="AlphaFoldDB" id="A0A5C3KVJ0"/>
<name>A0A5C3KVJ0_COPMA</name>
<protein>
    <recommendedName>
        <fullName evidence="3">F-box domain-containing protein</fullName>
    </recommendedName>
</protein>
<reference evidence="1 2" key="1">
    <citation type="journal article" date="2019" name="Nat. Ecol. Evol.">
        <title>Megaphylogeny resolves global patterns of mushroom evolution.</title>
        <authorList>
            <person name="Varga T."/>
            <person name="Krizsan K."/>
            <person name="Foldi C."/>
            <person name="Dima B."/>
            <person name="Sanchez-Garcia M."/>
            <person name="Sanchez-Ramirez S."/>
            <person name="Szollosi G.J."/>
            <person name="Szarkandi J.G."/>
            <person name="Papp V."/>
            <person name="Albert L."/>
            <person name="Andreopoulos W."/>
            <person name="Angelini C."/>
            <person name="Antonin V."/>
            <person name="Barry K.W."/>
            <person name="Bougher N.L."/>
            <person name="Buchanan P."/>
            <person name="Buyck B."/>
            <person name="Bense V."/>
            <person name="Catcheside P."/>
            <person name="Chovatia M."/>
            <person name="Cooper J."/>
            <person name="Damon W."/>
            <person name="Desjardin D."/>
            <person name="Finy P."/>
            <person name="Geml J."/>
            <person name="Haridas S."/>
            <person name="Hughes K."/>
            <person name="Justo A."/>
            <person name="Karasinski D."/>
            <person name="Kautmanova I."/>
            <person name="Kiss B."/>
            <person name="Kocsube S."/>
            <person name="Kotiranta H."/>
            <person name="LaButti K.M."/>
            <person name="Lechner B.E."/>
            <person name="Liimatainen K."/>
            <person name="Lipzen A."/>
            <person name="Lukacs Z."/>
            <person name="Mihaltcheva S."/>
            <person name="Morgado L.N."/>
            <person name="Niskanen T."/>
            <person name="Noordeloos M.E."/>
            <person name="Ohm R.A."/>
            <person name="Ortiz-Santana B."/>
            <person name="Ovrebo C."/>
            <person name="Racz N."/>
            <person name="Riley R."/>
            <person name="Savchenko A."/>
            <person name="Shiryaev A."/>
            <person name="Soop K."/>
            <person name="Spirin V."/>
            <person name="Szebenyi C."/>
            <person name="Tomsovsky M."/>
            <person name="Tulloss R.E."/>
            <person name="Uehling J."/>
            <person name="Grigoriev I.V."/>
            <person name="Vagvolgyi C."/>
            <person name="Papp T."/>
            <person name="Martin F.M."/>
            <person name="Miettinen O."/>
            <person name="Hibbett D.S."/>
            <person name="Nagy L.G."/>
        </authorList>
    </citation>
    <scope>NUCLEOTIDE SEQUENCE [LARGE SCALE GENOMIC DNA]</scope>
    <source>
        <strain evidence="1 2">CBS 121175</strain>
    </source>
</reference>
<gene>
    <name evidence="1" type="ORF">FA15DRAFT_655875</name>
</gene>
<dbReference type="Proteomes" id="UP000307440">
    <property type="component" value="Unassembled WGS sequence"/>
</dbReference>
<sequence>MAQVTLPTSLCLTPDLLQPIFKLAAATDQRTAVRLALVCQVSRAWVEPIIYAIVKLTKEASVKALLRTILTSGKPQAFFVNHVRSLVITQNTHLPSLGQVLLACPRITSLTFWSIPVQDEPQSMTRGPRLYLSSPRSSVRQEASHLPFPDDCFETIRPNRLAAVFRDQRNTFPKPNFSRGIFTSVTHLSVLNCFDVWSGWDHFHHLQSLTHLSLDLNVSKMRSLFPHTNDLARCHRRLALCLRYTIHQCENLQVLILVLLFTEQPEIIARRLLTSMEELDEEESRTFPFNNPLERHDRKLAFVRKRNVFEAREAHSKTEKMMWEAAEHQVRTRDGHDPRIVLI</sequence>
<dbReference type="EMBL" id="ML210200">
    <property type="protein sequence ID" value="TFK24442.1"/>
    <property type="molecule type" value="Genomic_DNA"/>
</dbReference>
<evidence type="ECO:0000313" key="1">
    <source>
        <dbReference type="EMBL" id="TFK24442.1"/>
    </source>
</evidence>
<organism evidence="1 2">
    <name type="scientific">Coprinopsis marcescibilis</name>
    <name type="common">Agaric fungus</name>
    <name type="synonym">Psathyrella marcescibilis</name>
    <dbReference type="NCBI Taxonomy" id="230819"/>
    <lineage>
        <taxon>Eukaryota</taxon>
        <taxon>Fungi</taxon>
        <taxon>Dikarya</taxon>
        <taxon>Basidiomycota</taxon>
        <taxon>Agaricomycotina</taxon>
        <taxon>Agaricomycetes</taxon>
        <taxon>Agaricomycetidae</taxon>
        <taxon>Agaricales</taxon>
        <taxon>Agaricineae</taxon>
        <taxon>Psathyrellaceae</taxon>
        <taxon>Coprinopsis</taxon>
    </lineage>
</organism>
<proteinExistence type="predicted"/>
<evidence type="ECO:0000313" key="2">
    <source>
        <dbReference type="Proteomes" id="UP000307440"/>
    </source>
</evidence>
<keyword evidence="2" id="KW-1185">Reference proteome</keyword>